<comment type="caution">
    <text evidence="1">The sequence shown here is derived from an EMBL/GenBank/DDBJ whole genome shotgun (WGS) entry which is preliminary data.</text>
</comment>
<reference evidence="1" key="2">
    <citation type="journal article" date="2022" name="New Phytol.">
        <title>Evolutionary transition to the ectomycorrhizal habit in the genomes of a hyperdiverse lineage of mushroom-forming fungi.</title>
        <authorList>
            <person name="Looney B."/>
            <person name="Miyauchi S."/>
            <person name="Morin E."/>
            <person name="Drula E."/>
            <person name="Courty P.E."/>
            <person name="Kohler A."/>
            <person name="Kuo A."/>
            <person name="LaButti K."/>
            <person name="Pangilinan J."/>
            <person name="Lipzen A."/>
            <person name="Riley R."/>
            <person name="Andreopoulos W."/>
            <person name="He G."/>
            <person name="Johnson J."/>
            <person name="Nolan M."/>
            <person name="Tritt A."/>
            <person name="Barry K.W."/>
            <person name="Grigoriev I.V."/>
            <person name="Nagy L.G."/>
            <person name="Hibbett D."/>
            <person name="Henrissat B."/>
            <person name="Matheny P.B."/>
            <person name="Labbe J."/>
            <person name="Martin F.M."/>
        </authorList>
    </citation>
    <scope>NUCLEOTIDE SEQUENCE</scope>
    <source>
        <strain evidence="1">EC-137</strain>
    </source>
</reference>
<dbReference type="Proteomes" id="UP000814128">
    <property type="component" value="Unassembled WGS sequence"/>
</dbReference>
<keyword evidence="2" id="KW-1185">Reference proteome</keyword>
<name>A0ACB8QN33_9AGAM</name>
<proteinExistence type="predicted"/>
<sequence>MYRSLRLGEDDLWSSDDSESSATTVESSPHKVPKVEANLYYAGVGPKGRGPKLIYRTSEDKFEEPNGPEAYRRLMRVISVPDSHEFGENGMWDRVRDKVVDLLKERDIRVTSVDFVRFTWLNKTEDQEIDDDDDDDEGEDNDDDDDEEADVSYDDIPLIQPVEYGERHYTNPTIWIGVVPETLTGAVAHESSKDIRTFLDSLPVQNIDIAYRESVYKTSPGHGPAFFKLAEDGDPLKDVIDNVSVPLNLSIAGRRAGVQGTLGPYFRVGDKLYAITVRHNVFLPDEGNQLHRHHESAPKKEVLVMNQSTFKNYLASIQAVISTYNDAAEVLETKISKLRARLQGGIDDQESQAKLDENEAEFAKTRNKIEKLKQFFVEIKKRWSKPKDRVIGFVRWAPPIGVGVAPHCYTRDLCVIELYKEKFKHMIGNVLSLGTELSPSKLKSLMYERIDVPSEFKYPEDGLLHLRGMLTADQVNNPNSLNLEGDRVRRVIKRGFSTNTTVGTLTRFRSFGRKYFSTGDMESLEVPILSHENDSGTFSRGGDSGSIIVSPTGEFVALLTGGPTSLTDGSDITYATLFEWVWELVKEEFPGANLYFDDLEAFLADVA</sequence>
<reference evidence="1" key="1">
    <citation type="submission" date="2021-02" db="EMBL/GenBank/DDBJ databases">
        <authorList>
            <consortium name="DOE Joint Genome Institute"/>
            <person name="Ahrendt S."/>
            <person name="Looney B.P."/>
            <person name="Miyauchi S."/>
            <person name="Morin E."/>
            <person name="Drula E."/>
            <person name="Courty P.E."/>
            <person name="Chicoki N."/>
            <person name="Fauchery L."/>
            <person name="Kohler A."/>
            <person name="Kuo A."/>
            <person name="Labutti K."/>
            <person name="Pangilinan J."/>
            <person name="Lipzen A."/>
            <person name="Riley R."/>
            <person name="Andreopoulos W."/>
            <person name="He G."/>
            <person name="Johnson J."/>
            <person name="Barry K.W."/>
            <person name="Grigoriev I.V."/>
            <person name="Nagy L."/>
            <person name="Hibbett D."/>
            <person name="Henrissat B."/>
            <person name="Matheny P.B."/>
            <person name="Labbe J."/>
            <person name="Martin F."/>
        </authorList>
    </citation>
    <scope>NUCLEOTIDE SEQUENCE</scope>
    <source>
        <strain evidence="1">EC-137</strain>
    </source>
</reference>
<gene>
    <name evidence="1" type="ORF">K488DRAFT_48055</name>
</gene>
<evidence type="ECO:0000313" key="1">
    <source>
        <dbReference type="EMBL" id="KAI0033279.1"/>
    </source>
</evidence>
<dbReference type="EMBL" id="MU273523">
    <property type="protein sequence ID" value="KAI0033279.1"/>
    <property type="molecule type" value="Genomic_DNA"/>
</dbReference>
<protein>
    <submittedName>
        <fullName evidence="1">Uncharacterized protein</fullName>
    </submittedName>
</protein>
<accession>A0ACB8QN33</accession>
<evidence type="ECO:0000313" key="2">
    <source>
        <dbReference type="Proteomes" id="UP000814128"/>
    </source>
</evidence>
<organism evidence="1 2">
    <name type="scientific">Vararia minispora EC-137</name>
    <dbReference type="NCBI Taxonomy" id="1314806"/>
    <lineage>
        <taxon>Eukaryota</taxon>
        <taxon>Fungi</taxon>
        <taxon>Dikarya</taxon>
        <taxon>Basidiomycota</taxon>
        <taxon>Agaricomycotina</taxon>
        <taxon>Agaricomycetes</taxon>
        <taxon>Russulales</taxon>
        <taxon>Lachnocladiaceae</taxon>
        <taxon>Vararia</taxon>
    </lineage>
</organism>